<evidence type="ECO:0000256" key="1">
    <source>
        <dbReference type="ARBA" id="ARBA00022491"/>
    </source>
</evidence>
<dbReference type="InterPro" id="IPR009057">
    <property type="entry name" value="Homeodomain-like_sf"/>
</dbReference>
<dbReference type="Proteomes" id="UP000235464">
    <property type="component" value="Chromosome I"/>
</dbReference>
<keyword evidence="2" id="KW-0805">Transcription regulation</keyword>
<protein>
    <submittedName>
        <fullName evidence="7">Tetracycline repressor protein class H</fullName>
    </submittedName>
</protein>
<keyword evidence="4" id="KW-0804">Transcription</keyword>
<dbReference type="Gene3D" id="1.10.357.10">
    <property type="entry name" value="Tetracycline Repressor, domain 2"/>
    <property type="match status" value="1"/>
</dbReference>
<dbReference type="OrthoDB" id="329481at2"/>
<evidence type="ECO:0000256" key="3">
    <source>
        <dbReference type="ARBA" id="ARBA00023125"/>
    </source>
</evidence>
<dbReference type="PROSITE" id="PS50977">
    <property type="entry name" value="HTH_TETR_2"/>
    <property type="match status" value="1"/>
</dbReference>
<gene>
    <name evidence="7" type="primary">tetR_4</name>
    <name evidence="7" type="ORF">SCNRRL3882_3781</name>
</gene>
<feature type="DNA-binding region" description="H-T-H motif" evidence="5">
    <location>
        <begin position="29"/>
        <end position="48"/>
    </location>
</feature>
<sequence>MPRPRSLTQEQLASAALAVIDRDALAGLSMRAVAQELGMSTMGLYRYVDDREELERLVVELVLSAVDTEPPDRDASWRERIEVMARRLRDTVGAHPAVVPLTITHRHRSLGVLRWSETVLGVLTEAGIEGERRVVALRGLLSYVIGAIQLEHLGSLSGPGTVAISQLPPADFPHMAETARHARNVGPDQEFLGGLAMLLDGLGA</sequence>
<feature type="domain" description="HTH tetR-type" evidence="6">
    <location>
        <begin position="6"/>
        <end position="66"/>
    </location>
</feature>
<dbReference type="PANTHER" id="PTHR30055">
    <property type="entry name" value="HTH-TYPE TRANSCRIPTIONAL REGULATOR RUTR"/>
    <property type="match status" value="1"/>
</dbReference>
<keyword evidence="1" id="KW-0678">Repressor</keyword>
<organism evidence="7 8">
    <name type="scientific">Streptomyces chartreusis NRRL 3882</name>
    <dbReference type="NCBI Taxonomy" id="1079985"/>
    <lineage>
        <taxon>Bacteria</taxon>
        <taxon>Bacillati</taxon>
        <taxon>Actinomycetota</taxon>
        <taxon>Actinomycetes</taxon>
        <taxon>Kitasatosporales</taxon>
        <taxon>Streptomycetaceae</taxon>
        <taxon>Streptomyces</taxon>
    </lineage>
</organism>
<dbReference type="GO" id="GO:0003700">
    <property type="term" value="F:DNA-binding transcription factor activity"/>
    <property type="evidence" value="ECO:0007669"/>
    <property type="project" value="TreeGrafter"/>
</dbReference>
<keyword evidence="8" id="KW-1185">Reference proteome</keyword>
<dbReference type="EMBL" id="LT963352">
    <property type="protein sequence ID" value="SOR80326.1"/>
    <property type="molecule type" value="Genomic_DNA"/>
</dbReference>
<name>A0A2N9BAF2_STRCX</name>
<evidence type="ECO:0000259" key="6">
    <source>
        <dbReference type="PROSITE" id="PS50977"/>
    </source>
</evidence>
<dbReference type="GO" id="GO:0000976">
    <property type="term" value="F:transcription cis-regulatory region binding"/>
    <property type="evidence" value="ECO:0007669"/>
    <property type="project" value="TreeGrafter"/>
</dbReference>
<keyword evidence="3 5" id="KW-0238">DNA-binding</keyword>
<dbReference type="PANTHER" id="PTHR30055:SF151">
    <property type="entry name" value="TRANSCRIPTIONAL REGULATORY PROTEIN"/>
    <property type="match status" value="1"/>
</dbReference>
<evidence type="ECO:0000313" key="8">
    <source>
        <dbReference type="Proteomes" id="UP000235464"/>
    </source>
</evidence>
<evidence type="ECO:0000256" key="5">
    <source>
        <dbReference type="PROSITE-ProRule" id="PRU00335"/>
    </source>
</evidence>
<accession>A0A2N9BAF2</accession>
<dbReference type="InterPro" id="IPR036271">
    <property type="entry name" value="Tet_transcr_reg_TetR-rel_C_sf"/>
</dbReference>
<dbReference type="InterPro" id="IPR004111">
    <property type="entry name" value="Repressor_TetR_C"/>
</dbReference>
<dbReference type="GO" id="GO:0045892">
    <property type="term" value="P:negative regulation of DNA-templated transcription"/>
    <property type="evidence" value="ECO:0007669"/>
    <property type="project" value="InterPro"/>
</dbReference>
<dbReference type="SUPFAM" id="SSF48498">
    <property type="entry name" value="Tetracyclin repressor-like, C-terminal domain"/>
    <property type="match status" value="1"/>
</dbReference>
<dbReference type="AlphaFoldDB" id="A0A2N9BAF2"/>
<dbReference type="InterPro" id="IPR050109">
    <property type="entry name" value="HTH-type_TetR-like_transc_reg"/>
</dbReference>
<evidence type="ECO:0000256" key="2">
    <source>
        <dbReference type="ARBA" id="ARBA00023015"/>
    </source>
</evidence>
<evidence type="ECO:0000256" key="4">
    <source>
        <dbReference type="ARBA" id="ARBA00023163"/>
    </source>
</evidence>
<proteinExistence type="predicted"/>
<dbReference type="Pfam" id="PF02909">
    <property type="entry name" value="TetR_C_1"/>
    <property type="match status" value="1"/>
</dbReference>
<dbReference type="SUPFAM" id="SSF46689">
    <property type="entry name" value="Homeodomain-like"/>
    <property type="match status" value="1"/>
</dbReference>
<reference evidence="8" key="1">
    <citation type="submission" date="2017-11" db="EMBL/GenBank/DDBJ databases">
        <authorList>
            <person name="Wibberg D."/>
        </authorList>
    </citation>
    <scope>NUCLEOTIDE SEQUENCE [LARGE SCALE GENOMIC DNA]</scope>
</reference>
<dbReference type="InterPro" id="IPR003012">
    <property type="entry name" value="Tet_transcr_reg_TetR"/>
</dbReference>
<dbReference type="PRINTS" id="PR00400">
    <property type="entry name" value="TETREPRESSOR"/>
</dbReference>
<dbReference type="InterPro" id="IPR001647">
    <property type="entry name" value="HTH_TetR"/>
</dbReference>
<dbReference type="RefSeq" id="WP_010032240.1">
    <property type="nucleotide sequence ID" value="NZ_LT962942.1"/>
</dbReference>
<dbReference type="GO" id="GO:0046677">
    <property type="term" value="P:response to antibiotic"/>
    <property type="evidence" value="ECO:0007669"/>
    <property type="project" value="InterPro"/>
</dbReference>
<evidence type="ECO:0000313" key="7">
    <source>
        <dbReference type="EMBL" id="SOR80326.1"/>
    </source>
</evidence>